<accession>A0A350HCD8</accession>
<dbReference type="GO" id="GO:0016747">
    <property type="term" value="F:acyltransferase activity, transferring groups other than amino-acyl groups"/>
    <property type="evidence" value="ECO:0007669"/>
    <property type="project" value="InterPro"/>
</dbReference>
<comment type="caution">
    <text evidence="2">The sequence shown here is derived from an EMBL/GenBank/DDBJ whole genome shotgun (WGS) entry which is preliminary data.</text>
</comment>
<sequence>MDNLIIRSAEKRDKDTIETIAGKIWEDDYLGRQFEKWLEDGNFFTAEIEGKVVGCAKISILPSKTGWLEGLRVDPAFHKMGIGREFNRFMFNKISEMKSKGIIDSVEFSTYYKNEESLHMGDKAGFKIIEKFIVLALDNSGESKNIKIFNADRIWFNDYIDYIPAGWKFVKNNAEAVKYIMDNCEIYKNNEVEFYGYRNERTFCFFEKNINVIIDSIPYMRSLARTEAEIMIPASWSDILPILFKNGFYYWHEPHEPNVFVLRFSK</sequence>
<dbReference type="Pfam" id="PF00583">
    <property type="entry name" value="Acetyltransf_1"/>
    <property type="match status" value="1"/>
</dbReference>
<dbReference type="PROSITE" id="PS51186">
    <property type="entry name" value="GNAT"/>
    <property type="match status" value="1"/>
</dbReference>
<dbReference type="Proteomes" id="UP000264062">
    <property type="component" value="Unassembled WGS sequence"/>
</dbReference>
<protein>
    <submittedName>
        <fullName evidence="2">GNAT family N-acetyltransferase</fullName>
    </submittedName>
</protein>
<dbReference type="AlphaFoldDB" id="A0A350HCD8"/>
<dbReference type="InterPro" id="IPR000182">
    <property type="entry name" value="GNAT_dom"/>
</dbReference>
<dbReference type="InterPro" id="IPR016181">
    <property type="entry name" value="Acyl_CoA_acyltransferase"/>
</dbReference>
<dbReference type="CDD" id="cd04301">
    <property type="entry name" value="NAT_SF"/>
    <property type="match status" value="1"/>
</dbReference>
<evidence type="ECO:0000259" key="1">
    <source>
        <dbReference type="PROSITE" id="PS51186"/>
    </source>
</evidence>
<gene>
    <name evidence="2" type="ORF">DCW38_08525</name>
</gene>
<proteinExistence type="predicted"/>
<dbReference type="EMBL" id="DMZY01000255">
    <property type="protein sequence ID" value="HAV93204.1"/>
    <property type="molecule type" value="Genomic_DNA"/>
</dbReference>
<feature type="domain" description="N-acetyltransferase" evidence="1">
    <location>
        <begin position="4"/>
        <end position="147"/>
    </location>
</feature>
<evidence type="ECO:0000313" key="2">
    <source>
        <dbReference type="EMBL" id="HAV93204.1"/>
    </source>
</evidence>
<organism evidence="2 3">
    <name type="scientific">candidate division WOR-3 bacterium</name>
    <dbReference type="NCBI Taxonomy" id="2052148"/>
    <lineage>
        <taxon>Bacteria</taxon>
        <taxon>Bacteria division WOR-3</taxon>
    </lineage>
</organism>
<name>A0A350HCD8_UNCW3</name>
<reference evidence="2 3" key="1">
    <citation type="journal article" date="2018" name="Nat. Biotechnol.">
        <title>A standardized bacterial taxonomy based on genome phylogeny substantially revises the tree of life.</title>
        <authorList>
            <person name="Parks D.H."/>
            <person name="Chuvochina M."/>
            <person name="Waite D.W."/>
            <person name="Rinke C."/>
            <person name="Skarshewski A."/>
            <person name="Chaumeil P.A."/>
            <person name="Hugenholtz P."/>
        </authorList>
    </citation>
    <scope>NUCLEOTIDE SEQUENCE [LARGE SCALE GENOMIC DNA]</scope>
    <source>
        <strain evidence="2">UBA9956</strain>
    </source>
</reference>
<dbReference type="SUPFAM" id="SSF55729">
    <property type="entry name" value="Acyl-CoA N-acyltransferases (Nat)"/>
    <property type="match status" value="1"/>
</dbReference>
<evidence type="ECO:0000313" key="3">
    <source>
        <dbReference type="Proteomes" id="UP000264062"/>
    </source>
</evidence>
<dbReference type="Gene3D" id="3.40.630.30">
    <property type="match status" value="1"/>
</dbReference>
<keyword evidence="2" id="KW-0808">Transferase</keyword>